<evidence type="ECO:0000256" key="3">
    <source>
        <dbReference type="ARBA" id="ARBA00022691"/>
    </source>
</evidence>
<dbReference type="Proteomes" id="UP000280935">
    <property type="component" value="Unassembled WGS sequence"/>
</dbReference>
<dbReference type="SUPFAM" id="SSF53335">
    <property type="entry name" value="S-adenosyl-L-methionine-dependent methyltransferases"/>
    <property type="match status" value="1"/>
</dbReference>
<protein>
    <submittedName>
        <fullName evidence="4">Methyltransferase</fullName>
    </submittedName>
</protein>
<dbReference type="GO" id="GO:0008171">
    <property type="term" value="F:O-methyltransferase activity"/>
    <property type="evidence" value="ECO:0007669"/>
    <property type="project" value="InterPro"/>
</dbReference>
<name>A0A3P1X146_9ACTN</name>
<sequence length="218" mass="23276">MNDRTDSTPQAPNEQSWAFAEDLSPLTEGVRAARDEAVLAGLQPISQGVSATLTALAKAIGARTVVEVGTHYGTSALALLGGMAPDGVLTSIDFDAENQIPARDFLTRAGYPTSRCRLIAGRPLDVLPKLRDGAYDIVFINGDKLEYVEYVASAARLLRSGGTLLIHDVLWHNSVADPAREDDETIIIREALDAVRAAECYTSTLLPVGNGLLMAVKD</sequence>
<gene>
    <name evidence="4" type="ORF">EII35_00565</name>
</gene>
<dbReference type="PANTHER" id="PTHR10509:SF85">
    <property type="entry name" value="O-METHYLTRANSFERASE RV1220C-RELATED"/>
    <property type="match status" value="1"/>
</dbReference>
<dbReference type="GO" id="GO:0008757">
    <property type="term" value="F:S-adenosylmethionine-dependent methyltransferase activity"/>
    <property type="evidence" value="ECO:0007669"/>
    <property type="project" value="TreeGrafter"/>
</dbReference>
<dbReference type="CDD" id="cd02440">
    <property type="entry name" value="AdoMet_MTases"/>
    <property type="match status" value="1"/>
</dbReference>
<comment type="caution">
    <text evidence="4">The sequence shown here is derived from an EMBL/GenBank/DDBJ whole genome shotgun (WGS) entry which is preliminary data.</text>
</comment>
<keyword evidence="3" id="KW-0949">S-adenosyl-L-methionine</keyword>
<dbReference type="AlphaFoldDB" id="A0A3P1X146"/>
<dbReference type="GO" id="GO:0032259">
    <property type="term" value="P:methylation"/>
    <property type="evidence" value="ECO:0007669"/>
    <property type="project" value="UniProtKB-KW"/>
</dbReference>
<organism evidence="4 5">
    <name type="scientific">Arachnia propionica</name>
    <dbReference type="NCBI Taxonomy" id="1750"/>
    <lineage>
        <taxon>Bacteria</taxon>
        <taxon>Bacillati</taxon>
        <taxon>Actinomycetota</taxon>
        <taxon>Actinomycetes</taxon>
        <taxon>Propionibacteriales</taxon>
        <taxon>Propionibacteriaceae</taxon>
        <taxon>Arachnia</taxon>
    </lineage>
</organism>
<keyword evidence="2 4" id="KW-0808">Transferase</keyword>
<dbReference type="Gene3D" id="3.40.50.150">
    <property type="entry name" value="Vaccinia Virus protein VP39"/>
    <property type="match status" value="1"/>
</dbReference>
<evidence type="ECO:0000256" key="2">
    <source>
        <dbReference type="ARBA" id="ARBA00022679"/>
    </source>
</evidence>
<evidence type="ECO:0000256" key="1">
    <source>
        <dbReference type="ARBA" id="ARBA00022603"/>
    </source>
</evidence>
<reference evidence="4 5" key="1">
    <citation type="submission" date="2018-11" db="EMBL/GenBank/DDBJ databases">
        <title>Genomes From Bacteria Associated with the Canine Oral Cavity: a Test Case for Automated Genome-Based Taxonomic Assignment.</title>
        <authorList>
            <person name="Coil D.A."/>
            <person name="Jospin G."/>
            <person name="Darling A.E."/>
            <person name="Wallis C."/>
            <person name="Davis I.J."/>
            <person name="Harris S."/>
            <person name="Eisen J.A."/>
            <person name="Holcombe L.J."/>
            <person name="O'Flynn C."/>
        </authorList>
    </citation>
    <scope>NUCLEOTIDE SEQUENCE [LARGE SCALE GENOMIC DNA]</scope>
    <source>
        <strain evidence="4 5">OH2822_COT-296</strain>
    </source>
</reference>
<dbReference type="EMBL" id="RQYT01000001">
    <property type="protein sequence ID" value="RRD51410.1"/>
    <property type="molecule type" value="Genomic_DNA"/>
</dbReference>
<evidence type="ECO:0000313" key="4">
    <source>
        <dbReference type="EMBL" id="RRD51410.1"/>
    </source>
</evidence>
<keyword evidence="1 4" id="KW-0489">Methyltransferase</keyword>
<dbReference type="InterPro" id="IPR029063">
    <property type="entry name" value="SAM-dependent_MTases_sf"/>
</dbReference>
<dbReference type="OrthoDB" id="4774874at2"/>
<dbReference type="RefSeq" id="WP_125226512.1">
    <property type="nucleotide sequence ID" value="NZ_RQYT01000001.1"/>
</dbReference>
<dbReference type="PANTHER" id="PTHR10509">
    <property type="entry name" value="O-METHYLTRANSFERASE-RELATED"/>
    <property type="match status" value="1"/>
</dbReference>
<proteinExistence type="predicted"/>
<evidence type="ECO:0000313" key="5">
    <source>
        <dbReference type="Proteomes" id="UP000280935"/>
    </source>
</evidence>
<accession>A0A3P1X146</accession>
<dbReference type="InterPro" id="IPR002935">
    <property type="entry name" value="SAM_O-MeTrfase"/>
</dbReference>
<dbReference type="Pfam" id="PF01596">
    <property type="entry name" value="Methyltransf_3"/>
    <property type="match status" value="1"/>
</dbReference>
<dbReference type="InterPro" id="IPR050362">
    <property type="entry name" value="Cation-dep_OMT"/>
</dbReference>
<dbReference type="PROSITE" id="PS51682">
    <property type="entry name" value="SAM_OMT_I"/>
    <property type="match status" value="1"/>
</dbReference>